<dbReference type="Proteomes" id="UP000242502">
    <property type="component" value="Unassembled WGS sequence"/>
</dbReference>
<feature type="domain" description="HDOD" evidence="1">
    <location>
        <begin position="19"/>
        <end position="212"/>
    </location>
</feature>
<dbReference type="PROSITE" id="PS51833">
    <property type="entry name" value="HDOD"/>
    <property type="match status" value="1"/>
</dbReference>
<dbReference type="STRING" id="62101.AB835_01865"/>
<dbReference type="SUPFAM" id="SSF109604">
    <property type="entry name" value="HD-domain/PDEase-like"/>
    <property type="match status" value="1"/>
</dbReference>
<keyword evidence="2" id="KW-0418">Kinase</keyword>
<reference evidence="2" key="1">
    <citation type="journal article" date="2016" name="Appl. Environ. Microbiol.">
        <title>Lack of Overt Genome Reduction in the Bryostatin-Producing Bryozoan Symbiont "Candidatus Endobugula sertula".</title>
        <authorList>
            <person name="Miller I.J."/>
            <person name="Vanee N."/>
            <person name="Fong S.S."/>
            <person name="Lim-Fong G.E."/>
            <person name="Kwan J.C."/>
        </authorList>
    </citation>
    <scope>NUCLEOTIDE SEQUENCE [LARGE SCALE GENOMIC DNA]</scope>
    <source>
        <strain evidence="2">AB1-4</strain>
    </source>
</reference>
<evidence type="ECO:0000313" key="2">
    <source>
        <dbReference type="EMBL" id="ODS24822.1"/>
    </source>
</evidence>
<dbReference type="InterPro" id="IPR013976">
    <property type="entry name" value="HDOD"/>
</dbReference>
<dbReference type="InterPro" id="IPR052340">
    <property type="entry name" value="RNase_Y/CdgJ"/>
</dbReference>
<dbReference type="Gene3D" id="1.10.3210.10">
    <property type="entry name" value="Hypothetical protein af1432"/>
    <property type="match status" value="1"/>
</dbReference>
<gene>
    <name evidence="2" type="ORF">AB835_01865</name>
</gene>
<comment type="caution">
    <text evidence="2">The sequence shown here is derived from an EMBL/GenBank/DDBJ whole genome shotgun (WGS) entry which is preliminary data.</text>
</comment>
<proteinExistence type="predicted"/>
<organism evidence="2">
    <name type="scientific">Candidatus Endobugula sertula</name>
    <name type="common">Bugula neritina bacterial symbiont</name>
    <dbReference type="NCBI Taxonomy" id="62101"/>
    <lineage>
        <taxon>Bacteria</taxon>
        <taxon>Pseudomonadati</taxon>
        <taxon>Pseudomonadota</taxon>
        <taxon>Gammaproteobacteria</taxon>
        <taxon>Cellvibrionales</taxon>
        <taxon>Cellvibrionaceae</taxon>
        <taxon>Candidatus Endobugula</taxon>
    </lineage>
</organism>
<dbReference type="AlphaFoldDB" id="A0A1D2QTA7"/>
<protein>
    <submittedName>
        <fullName evidence="2">Histidine kinase</fullName>
    </submittedName>
</protein>
<keyword evidence="2" id="KW-0808">Transferase</keyword>
<dbReference type="Pfam" id="PF08668">
    <property type="entry name" value="HDOD"/>
    <property type="match status" value="1"/>
</dbReference>
<dbReference type="PANTHER" id="PTHR33525">
    <property type="match status" value="1"/>
</dbReference>
<dbReference type="PANTHER" id="PTHR33525:SF6">
    <property type="entry name" value="HDOD DOMAIN-CONTAINING PROTEIN"/>
    <property type="match status" value="1"/>
</dbReference>
<accession>A0A1D2QTA7</accession>
<evidence type="ECO:0000259" key="1">
    <source>
        <dbReference type="PROSITE" id="PS51833"/>
    </source>
</evidence>
<name>A0A1D2QTA7_9GAMM</name>
<dbReference type="GO" id="GO:0016301">
    <property type="term" value="F:kinase activity"/>
    <property type="evidence" value="ECO:0007669"/>
    <property type="project" value="UniProtKB-KW"/>
</dbReference>
<dbReference type="EMBL" id="MDLC01000004">
    <property type="protein sequence ID" value="ODS24822.1"/>
    <property type="molecule type" value="Genomic_DNA"/>
</dbReference>
<sequence length="291" mass="32270">MSINLSEEQIESVLKGTHIPPQPQIMVDLQMEQAMQNSSLERISELISQDVGLSGKVLKTVNSPLYGLSNKITSINQAVNLMGSDSVINLVNALSIRGELSNDDIIALGSFWDNAMEIAMACSTIAKQIGYSSPDEAYSLGLFHNCGVPLLTMRFDDYPTIIKESYSRENVTITDVENELIQTNHAVVGYYVAKSWNLPSYISVAIHQHHHAESVINNDNEDSKKRTLLAILKIAEHICGNHRDLGNQDVDYEWQNIKDSILLYVGLSEYDYESLCSQLTDMGIGDSSLSL</sequence>